<comment type="caution">
    <text evidence="1">The sequence shown here is derived from an EMBL/GenBank/DDBJ whole genome shotgun (WGS) entry which is preliminary data.</text>
</comment>
<evidence type="ECO:0000313" key="1">
    <source>
        <dbReference type="EMBL" id="GBP95784.1"/>
    </source>
</evidence>
<protein>
    <submittedName>
        <fullName evidence="1">Uncharacterized protein</fullName>
    </submittedName>
</protein>
<gene>
    <name evidence="1" type="ORF">EVAR_71000_1</name>
</gene>
<name>A0A4C2A9B3_EUMVA</name>
<accession>A0A4C2A9B3</accession>
<dbReference type="AlphaFoldDB" id="A0A4C2A9B3"/>
<dbReference type="Proteomes" id="UP000299102">
    <property type="component" value="Unassembled WGS sequence"/>
</dbReference>
<keyword evidence="2" id="KW-1185">Reference proteome</keyword>
<reference evidence="1 2" key="1">
    <citation type="journal article" date="2019" name="Commun. Biol.">
        <title>The bagworm genome reveals a unique fibroin gene that provides high tensile strength.</title>
        <authorList>
            <person name="Kono N."/>
            <person name="Nakamura H."/>
            <person name="Ohtoshi R."/>
            <person name="Tomita M."/>
            <person name="Numata K."/>
            <person name="Arakawa K."/>
        </authorList>
    </citation>
    <scope>NUCLEOTIDE SEQUENCE [LARGE SCALE GENOMIC DNA]</scope>
</reference>
<organism evidence="1 2">
    <name type="scientific">Eumeta variegata</name>
    <name type="common">Bagworm moth</name>
    <name type="synonym">Eumeta japonica</name>
    <dbReference type="NCBI Taxonomy" id="151549"/>
    <lineage>
        <taxon>Eukaryota</taxon>
        <taxon>Metazoa</taxon>
        <taxon>Ecdysozoa</taxon>
        <taxon>Arthropoda</taxon>
        <taxon>Hexapoda</taxon>
        <taxon>Insecta</taxon>
        <taxon>Pterygota</taxon>
        <taxon>Neoptera</taxon>
        <taxon>Endopterygota</taxon>
        <taxon>Lepidoptera</taxon>
        <taxon>Glossata</taxon>
        <taxon>Ditrysia</taxon>
        <taxon>Tineoidea</taxon>
        <taxon>Psychidae</taxon>
        <taxon>Oiketicinae</taxon>
        <taxon>Eumeta</taxon>
    </lineage>
</organism>
<proteinExistence type="predicted"/>
<sequence>MPMTTGESRNCIPSYVVHVVSGVGHNVAVAVDTQLGGRRRLAALRVETELTLPMGRHASSQPRGQTVRFGISTLYSKTYTKAGKVLRSGFEKSLCETRNSEHERVIHFVITAIVFPPKTYC</sequence>
<evidence type="ECO:0000313" key="2">
    <source>
        <dbReference type="Proteomes" id="UP000299102"/>
    </source>
</evidence>
<dbReference type="EMBL" id="BGZK01002681">
    <property type="protein sequence ID" value="GBP95784.1"/>
    <property type="molecule type" value="Genomic_DNA"/>
</dbReference>